<evidence type="ECO:0000313" key="1">
    <source>
        <dbReference type="EMBL" id="ABM40034.1"/>
    </source>
</evidence>
<keyword evidence="2" id="KW-1185">Reference proteome</keyword>
<dbReference type="EMBL" id="CP000533">
    <property type="protein sequence ID" value="ABM40034.1"/>
    <property type="molecule type" value="Genomic_DNA"/>
</dbReference>
<keyword evidence="1" id="KW-0614">Plasmid</keyword>
<proteinExistence type="predicted"/>
<reference evidence="2" key="1">
    <citation type="journal article" date="2009" name="Environ. Microbiol.">
        <title>The genome of Polaromonas naphthalenivorans strain CJ2, isolated from coal tar-contaminated sediment, reveals physiological and metabolic versatility and evolution through extensive horizontal gene transfer.</title>
        <authorList>
            <person name="Yagi J.M."/>
            <person name="Sims D."/>
            <person name="Brettin T."/>
            <person name="Bruce D."/>
            <person name="Madsen E.L."/>
        </authorList>
    </citation>
    <scope>NUCLEOTIDE SEQUENCE [LARGE SCALE GENOMIC DNA]</scope>
    <source>
        <strain evidence="2">CJ2</strain>
        <plasmid evidence="2">Plasmid pPNAP04</plasmid>
    </source>
</reference>
<dbReference type="Proteomes" id="UP000000644">
    <property type="component" value="Plasmid pPNAP04"/>
</dbReference>
<sequence length="57" mass="5968">MTMATNDSLVALSAVELKRLIEARQISPVELPEACIARIVADACLQLAAASAGLCRV</sequence>
<dbReference type="AlphaFoldDB" id="A1VWK6"/>
<accession>A1VWK6</accession>
<geneLocation type="plasmid" evidence="1 2">
    <name>pPNAP04</name>
</geneLocation>
<name>A1VWK6_POLNA</name>
<evidence type="ECO:0000313" key="2">
    <source>
        <dbReference type="Proteomes" id="UP000000644"/>
    </source>
</evidence>
<dbReference type="HOGENOM" id="CLU_2992798_0_0_4"/>
<dbReference type="KEGG" id="pna:Pnap_4612"/>
<gene>
    <name evidence="1" type="ordered locus">Pnap_4612</name>
</gene>
<organism evidence="1 2">
    <name type="scientific">Polaromonas naphthalenivorans (strain CJ2)</name>
    <dbReference type="NCBI Taxonomy" id="365044"/>
    <lineage>
        <taxon>Bacteria</taxon>
        <taxon>Pseudomonadati</taxon>
        <taxon>Pseudomonadota</taxon>
        <taxon>Betaproteobacteria</taxon>
        <taxon>Burkholderiales</taxon>
        <taxon>Comamonadaceae</taxon>
        <taxon>Polaromonas</taxon>
    </lineage>
</organism>
<protein>
    <submittedName>
        <fullName evidence="1">Uncharacterized protein</fullName>
    </submittedName>
</protein>